<dbReference type="EMBL" id="LVHD01000051">
    <property type="protein sequence ID" value="OAG75433.1"/>
    <property type="molecule type" value="Genomic_DNA"/>
</dbReference>
<dbReference type="AntiFam" id="ANF00080">
    <property type="entry name" value="Shadow ORF (opposite dnaE)"/>
</dbReference>
<organism evidence="1 3">
    <name type="scientific">Acetobacter malorum</name>
    <dbReference type="NCBI Taxonomy" id="178901"/>
    <lineage>
        <taxon>Bacteria</taxon>
        <taxon>Pseudomonadati</taxon>
        <taxon>Pseudomonadota</taxon>
        <taxon>Alphaproteobacteria</taxon>
        <taxon>Acetobacterales</taxon>
        <taxon>Acetobacteraceae</taxon>
        <taxon>Acetobacter</taxon>
    </lineage>
</organism>
<comment type="caution">
    <text evidence="1">The sequence shown here is derived from an EMBL/GenBank/DDBJ whole genome shotgun (WGS) entry which is preliminary data.</text>
</comment>
<sequence length="124" mass="13919">MVIDPLDDLLASCVLEIDVDIRRLAPLFGDKAFEQQRVAGRINSRDAEHIADSRIGRRAAALTENVLRTGIADNAVHGQEIRCVVHPPDQAEFMAERFRHVIRYAIRIDGTGALPGQRLQRLLR</sequence>
<name>A0A177FTT5_9PROT</name>
<evidence type="ECO:0000313" key="2">
    <source>
        <dbReference type="EMBL" id="OAG75433.1"/>
    </source>
</evidence>
<gene>
    <name evidence="2" type="ORF">Amal_03398</name>
    <name evidence="1" type="ORF">Amal_04093</name>
</gene>
<dbReference type="AlphaFoldDB" id="A0A177FTT5"/>
<accession>A0A177FTT5</accession>
<protein>
    <submittedName>
        <fullName evidence="1">Uncharacterized protein</fullName>
    </submittedName>
</protein>
<proteinExistence type="predicted"/>
<dbReference type="EMBL" id="LVHD01000311">
    <property type="protein sequence ID" value="OAG71540.1"/>
    <property type="molecule type" value="Genomic_DNA"/>
</dbReference>
<evidence type="ECO:0000313" key="3">
    <source>
        <dbReference type="Proteomes" id="UP000077349"/>
    </source>
</evidence>
<reference evidence="1 3" key="1">
    <citation type="submission" date="2016-03" db="EMBL/GenBank/DDBJ databases">
        <title>Draft genome sequence of Acetobacter malorum CECT 7742, a strain isolated from strawberry vinegar.</title>
        <authorList>
            <person name="Sainz F."/>
            <person name="Mas A."/>
            <person name="Torija M.J."/>
        </authorList>
    </citation>
    <scope>NUCLEOTIDE SEQUENCE [LARGE SCALE GENOMIC DNA]</scope>
    <source>
        <strain evidence="1 3">CECT 7742</strain>
    </source>
</reference>
<evidence type="ECO:0000313" key="1">
    <source>
        <dbReference type="EMBL" id="OAG71540.1"/>
    </source>
</evidence>
<dbReference type="Proteomes" id="UP000077349">
    <property type="component" value="Unassembled WGS sequence"/>
</dbReference>